<feature type="region of interest" description="Disordered" evidence="1">
    <location>
        <begin position="503"/>
        <end position="534"/>
    </location>
</feature>
<dbReference type="RefSeq" id="XP_018186851.1">
    <property type="nucleotide sequence ID" value="XM_018335305.1"/>
</dbReference>
<dbReference type="Proteomes" id="UP000076632">
    <property type="component" value="Unassembled WGS sequence"/>
</dbReference>
<accession>A0A165FRP0</accession>
<feature type="region of interest" description="Disordered" evidence="1">
    <location>
        <begin position="334"/>
        <end position="422"/>
    </location>
</feature>
<protein>
    <recommendedName>
        <fullName evidence="5">Serine-rich protein</fullName>
    </recommendedName>
</protein>
<proteinExistence type="predicted"/>
<dbReference type="AlphaFoldDB" id="A0A165FRP0"/>
<feature type="region of interest" description="Disordered" evidence="1">
    <location>
        <begin position="167"/>
        <end position="283"/>
    </location>
</feature>
<dbReference type="GeneID" id="28900442"/>
<feature type="compositionally biased region" description="Low complexity" evidence="1">
    <location>
        <begin position="189"/>
        <end position="203"/>
    </location>
</feature>
<evidence type="ECO:0000313" key="3">
    <source>
        <dbReference type="EMBL" id="KZF21296.1"/>
    </source>
</evidence>
<organism evidence="3 4">
    <name type="scientific">Xylona heveae (strain CBS 132557 / TC161)</name>
    <dbReference type="NCBI Taxonomy" id="1328760"/>
    <lineage>
        <taxon>Eukaryota</taxon>
        <taxon>Fungi</taxon>
        <taxon>Dikarya</taxon>
        <taxon>Ascomycota</taxon>
        <taxon>Pezizomycotina</taxon>
        <taxon>Xylonomycetes</taxon>
        <taxon>Xylonales</taxon>
        <taxon>Xylonaceae</taxon>
        <taxon>Xylona</taxon>
    </lineage>
</organism>
<feature type="region of interest" description="Disordered" evidence="1">
    <location>
        <begin position="1"/>
        <end position="34"/>
    </location>
</feature>
<feature type="transmembrane region" description="Helical" evidence="2">
    <location>
        <begin position="548"/>
        <end position="567"/>
    </location>
</feature>
<feature type="region of interest" description="Disordered" evidence="1">
    <location>
        <begin position="84"/>
        <end position="115"/>
    </location>
</feature>
<keyword evidence="4" id="KW-1185">Reference proteome</keyword>
<keyword evidence="2" id="KW-0472">Membrane</keyword>
<gene>
    <name evidence="3" type="ORF">L228DRAFT_269681</name>
</gene>
<feature type="compositionally biased region" description="Polar residues" evidence="1">
    <location>
        <begin position="404"/>
        <end position="422"/>
    </location>
</feature>
<dbReference type="OrthoDB" id="4153178at2759"/>
<sequence length="633" mass="69647">MSPSPRATHRSPKRRPLHERSDSQSNEVAAPNARLLQEKESWRYSRNPYPIHSSQVLTPTGSYAPVFDDEDTFYHHDVHRVFPTKEEEEASAPAPLRIQKKTKEEFHTSSASESELPSLYSSADFSGFTLPSSPPMSQSLQQREWTIWKEQSEGSRVSSGAIDGAVRDLMNMPSPSRFPAAHPTMRRLSSNPSNVSIASSASSDTLEPRLHTGSSNRRPTSAYRYSSLLPPIQTSPAGSRASLDGAQDAAQSYPDSPGPQSPVSVSPEDRLSISEPHASSHASFHAVVENSPQVQYPVVQPPAASASWADNSITIPKRNAGLYQSYAGRLHQWTPRSSGFVPPEVEQSQESDEKGKQPIRAARPNSRRDTTDSTIRVVNERNSARIPKRQRQSRPGTAGLASIPSVTSPPSSRGNPQVRPSSRSSFLIYGIPQWARIYYSRYGRDGSLPNTPVHGQPIIEGTFPIPDAQEGGQPRSHVTGGMGGRTSHIPDPMLQRDEIRIDGSPQSDTWTPHLQPDKQAGMRKSYWKAPSFASRKDRRKTNRRNVELAAFCIGFIFPLAWVVGAFLPLPACRTPEMQGAEESPDVEAAITESTDSELYRNARWWRNVNRGMSVIGLLIIAAIIALAVVGVHA</sequence>
<feature type="transmembrane region" description="Helical" evidence="2">
    <location>
        <begin position="611"/>
        <end position="631"/>
    </location>
</feature>
<evidence type="ECO:0008006" key="5">
    <source>
        <dbReference type="Google" id="ProtNLM"/>
    </source>
</evidence>
<evidence type="ECO:0000256" key="1">
    <source>
        <dbReference type="SAM" id="MobiDB-lite"/>
    </source>
</evidence>
<keyword evidence="2" id="KW-0812">Transmembrane</keyword>
<reference evidence="3 4" key="1">
    <citation type="journal article" date="2016" name="Fungal Biol.">
        <title>The genome of Xylona heveae provides a window into fungal endophytism.</title>
        <authorList>
            <person name="Gazis R."/>
            <person name="Kuo A."/>
            <person name="Riley R."/>
            <person name="LaButti K."/>
            <person name="Lipzen A."/>
            <person name="Lin J."/>
            <person name="Amirebrahimi M."/>
            <person name="Hesse C.N."/>
            <person name="Spatafora J.W."/>
            <person name="Henrissat B."/>
            <person name="Hainaut M."/>
            <person name="Grigoriev I.V."/>
            <person name="Hibbett D.S."/>
        </authorList>
    </citation>
    <scope>NUCLEOTIDE SEQUENCE [LARGE SCALE GENOMIC DNA]</scope>
    <source>
        <strain evidence="3 4">TC161</strain>
    </source>
</reference>
<feature type="compositionally biased region" description="Basic residues" evidence="1">
    <location>
        <begin position="7"/>
        <end position="17"/>
    </location>
</feature>
<evidence type="ECO:0000313" key="4">
    <source>
        <dbReference type="Proteomes" id="UP000076632"/>
    </source>
</evidence>
<keyword evidence="2" id="KW-1133">Transmembrane helix</keyword>
<name>A0A165FRP0_XYLHT</name>
<feature type="region of interest" description="Disordered" evidence="1">
    <location>
        <begin position="469"/>
        <end position="490"/>
    </location>
</feature>
<dbReference type="EMBL" id="KV407461">
    <property type="protein sequence ID" value="KZF21296.1"/>
    <property type="molecule type" value="Genomic_DNA"/>
</dbReference>
<dbReference type="OMA" id="HSWSPHL"/>
<evidence type="ECO:0000256" key="2">
    <source>
        <dbReference type="SAM" id="Phobius"/>
    </source>
</evidence>
<dbReference type="InParanoid" id="A0A165FRP0"/>